<evidence type="ECO:0000313" key="3">
    <source>
        <dbReference type="Proteomes" id="UP001066276"/>
    </source>
</evidence>
<reference evidence="2" key="1">
    <citation type="journal article" date="2022" name="bioRxiv">
        <title>Sequencing and chromosome-scale assembly of the giantPleurodeles waltlgenome.</title>
        <authorList>
            <person name="Brown T."/>
            <person name="Elewa A."/>
            <person name="Iarovenko S."/>
            <person name="Subramanian E."/>
            <person name="Araus A.J."/>
            <person name="Petzold A."/>
            <person name="Susuki M."/>
            <person name="Suzuki K.-i.T."/>
            <person name="Hayashi T."/>
            <person name="Toyoda A."/>
            <person name="Oliveira C."/>
            <person name="Osipova E."/>
            <person name="Leigh N.D."/>
            <person name="Simon A."/>
            <person name="Yun M.H."/>
        </authorList>
    </citation>
    <scope>NUCLEOTIDE SEQUENCE</scope>
    <source>
        <strain evidence="2">20211129_DDA</strain>
        <tissue evidence="2">Liver</tissue>
    </source>
</reference>
<feature type="region of interest" description="Disordered" evidence="1">
    <location>
        <begin position="1"/>
        <end position="25"/>
    </location>
</feature>
<accession>A0AAV7SD04</accession>
<dbReference type="Proteomes" id="UP001066276">
    <property type="component" value="Chromosome 4_2"/>
</dbReference>
<comment type="caution">
    <text evidence="2">The sequence shown here is derived from an EMBL/GenBank/DDBJ whole genome shotgun (WGS) entry which is preliminary data.</text>
</comment>
<evidence type="ECO:0000256" key="1">
    <source>
        <dbReference type="SAM" id="MobiDB-lite"/>
    </source>
</evidence>
<dbReference type="AlphaFoldDB" id="A0AAV7SD04"/>
<proteinExistence type="predicted"/>
<evidence type="ECO:0000313" key="2">
    <source>
        <dbReference type="EMBL" id="KAJ1162816.1"/>
    </source>
</evidence>
<organism evidence="2 3">
    <name type="scientific">Pleurodeles waltl</name>
    <name type="common">Iberian ribbed newt</name>
    <dbReference type="NCBI Taxonomy" id="8319"/>
    <lineage>
        <taxon>Eukaryota</taxon>
        <taxon>Metazoa</taxon>
        <taxon>Chordata</taxon>
        <taxon>Craniata</taxon>
        <taxon>Vertebrata</taxon>
        <taxon>Euteleostomi</taxon>
        <taxon>Amphibia</taxon>
        <taxon>Batrachia</taxon>
        <taxon>Caudata</taxon>
        <taxon>Salamandroidea</taxon>
        <taxon>Salamandridae</taxon>
        <taxon>Pleurodelinae</taxon>
        <taxon>Pleurodeles</taxon>
    </lineage>
</organism>
<protein>
    <submittedName>
        <fullName evidence="2">Uncharacterized protein</fullName>
    </submittedName>
</protein>
<gene>
    <name evidence="2" type="ORF">NDU88_003281</name>
</gene>
<feature type="region of interest" description="Disordered" evidence="1">
    <location>
        <begin position="31"/>
        <end position="50"/>
    </location>
</feature>
<name>A0AAV7SD04_PLEWA</name>
<sequence>MNSNAPTRPPRPADAGPGGCRCAHLESNAGSHRSQIAAPAHTRGAAQPSPAPRLGSWLHISMSYAAHLFASDATGVAAAVLSGPLPLGRRHRTSSPGPIHTFNPAYIGPYWCVQRQHPVSQAPGRHHGVPLGRLRATAWIRSDLDGLNRPVAAPRAAGVGPDSCRRAHLVSSAGFHRSQIAAPVHTRGAAQLSSSIRIVYKAARCSVCRTVLRL</sequence>
<dbReference type="EMBL" id="JANPWB010000008">
    <property type="protein sequence ID" value="KAJ1162816.1"/>
    <property type="molecule type" value="Genomic_DNA"/>
</dbReference>
<keyword evidence="3" id="KW-1185">Reference proteome</keyword>